<evidence type="ECO:0000313" key="2">
    <source>
        <dbReference type="EMBL" id="CAB0010296.1"/>
    </source>
</evidence>
<sequence length="88" mass="9182">CSTSCSKAVDSVLTIKAAVTEDRPAAATGRAAQRPPPPVPQRLQAATEAQTLKASLPRFPSATFQPASAQVRPSLVLEEVEVEVSLGK</sequence>
<reference evidence="3 4" key="1">
    <citation type="submission" date="2020-02" db="EMBL/GenBank/DDBJ databases">
        <authorList>
            <person name="Ferguson B K."/>
        </authorList>
    </citation>
    <scope>NUCLEOTIDE SEQUENCE [LARGE SCALE GENOMIC DNA]</scope>
</reference>
<name>A0A6H5H148_9HEMI</name>
<protein>
    <submittedName>
        <fullName evidence="3">Uncharacterized protein</fullName>
    </submittedName>
</protein>
<feature type="non-terminal residue" evidence="3">
    <location>
        <position position="1"/>
    </location>
</feature>
<keyword evidence="4" id="KW-1185">Reference proteome</keyword>
<dbReference type="Proteomes" id="UP000479000">
    <property type="component" value="Unassembled WGS sequence"/>
</dbReference>
<evidence type="ECO:0000313" key="4">
    <source>
        <dbReference type="Proteomes" id="UP000479000"/>
    </source>
</evidence>
<accession>A0A6H5H148</accession>
<evidence type="ECO:0000313" key="3">
    <source>
        <dbReference type="EMBL" id="CAB0010298.1"/>
    </source>
</evidence>
<dbReference type="AlphaFoldDB" id="A0A6H5H148"/>
<dbReference type="EMBL" id="CADCXU010022967">
    <property type="protein sequence ID" value="CAB0010296.1"/>
    <property type="molecule type" value="Genomic_DNA"/>
</dbReference>
<dbReference type="EMBL" id="CADCXU010022968">
    <property type="protein sequence ID" value="CAB0010298.1"/>
    <property type="molecule type" value="Genomic_DNA"/>
</dbReference>
<evidence type="ECO:0000256" key="1">
    <source>
        <dbReference type="SAM" id="MobiDB-lite"/>
    </source>
</evidence>
<organism evidence="3 4">
    <name type="scientific">Nesidiocoris tenuis</name>
    <dbReference type="NCBI Taxonomy" id="355587"/>
    <lineage>
        <taxon>Eukaryota</taxon>
        <taxon>Metazoa</taxon>
        <taxon>Ecdysozoa</taxon>
        <taxon>Arthropoda</taxon>
        <taxon>Hexapoda</taxon>
        <taxon>Insecta</taxon>
        <taxon>Pterygota</taxon>
        <taxon>Neoptera</taxon>
        <taxon>Paraneoptera</taxon>
        <taxon>Hemiptera</taxon>
        <taxon>Heteroptera</taxon>
        <taxon>Panheteroptera</taxon>
        <taxon>Cimicomorpha</taxon>
        <taxon>Miridae</taxon>
        <taxon>Dicyphina</taxon>
        <taxon>Nesidiocoris</taxon>
    </lineage>
</organism>
<feature type="region of interest" description="Disordered" evidence="1">
    <location>
        <begin position="20"/>
        <end position="41"/>
    </location>
</feature>
<gene>
    <name evidence="2" type="ORF">NTEN_LOCUS15341</name>
    <name evidence="3" type="ORF">NTEN_LOCUS15343</name>
</gene>
<proteinExistence type="predicted"/>